<comment type="similarity">
    <text evidence="1">Belongs to the ROK (NagC/XylR) family.</text>
</comment>
<comment type="caution">
    <text evidence="2">The sequence shown here is derived from an EMBL/GenBank/DDBJ whole genome shotgun (WGS) entry which is preliminary data.</text>
</comment>
<proteinExistence type="inferred from homology"/>
<dbReference type="InterPro" id="IPR000600">
    <property type="entry name" value="ROK"/>
</dbReference>
<evidence type="ECO:0000313" key="3">
    <source>
        <dbReference type="Proteomes" id="UP001235712"/>
    </source>
</evidence>
<keyword evidence="2" id="KW-0808">Transferase</keyword>
<dbReference type="RefSeq" id="WP_307250767.1">
    <property type="nucleotide sequence ID" value="NZ_JAUSQZ010000001.1"/>
</dbReference>
<protein>
    <submittedName>
        <fullName evidence="2">NBD/HSP70 family sugar kinase</fullName>
    </submittedName>
</protein>
<keyword evidence="2" id="KW-0418">Kinase</keyword>
<dbReference type="Gene3D" id="1.10.10.10">
    <property type="entry name" value="Winged helix-like DNA-binding domain superfamily/Winged helix DNA-binding domain"/>
    <property type="match status" value="1"/>
</dbReference>
<dbReference type="Gene3D" id="3.30.420.40">
    <property type="match status" value="2"/>
</dbReference>
<dbReference type="EMBL" id="JAUSQZ010000001">
    <property type="protein sequence ID" value="MDP9831215.1"/>
    <property type="molecule type" value="Genomic_DNA"/>
</dbReference>
<sequence length="363" mass="37602">MPTPPLSPRALALTRFLLVHGPSSRAVLGEALQLSEATLSRVARILLDAAIVTEHSERASVGRPKQILTAVPGSRHVAGIKLTGDTAHGVRCDLAGTVVGSLELPLPARFEGAVPVDGVVAVVGELADRLGPVDGVGLSVGGVVDDRSVVRDGPFLGWRDVDLGARVRESSRRPVVLTNDVVGLAREQLWFGAGRTHDTFGVVTVGAGLGFAVVREGVVMERLIDNGHLLAHAPMDASGPPCALGHPGCVSSYLDRDVVAARSGLTGAQVTFEQLAAVDPDWLGQAARTLGHLVATVAGALQTPRIVLAGEDVNTLWASPVTVRTLRERTGGTPLEISTGPLTFEDWARGAGVAGIQGLLGAL</sequence>
<evidence type="ECO:0000313" key="2">
    <source>
        <dbReference type="EMBL" id="MDP9831215.1"/>
    </source>
</evidence>
<dbReference type="SUPFAM" id="SSF53067">
    <property type="entry name" value="Actin-like ATPase domain"/>
    <property type="match status" value="1"/>
</dbReference>
<reference evidence="2 3" key="1">
    <citation type="submission" date="2023-07" db="EMBL/GenBank/DDBJ databases">
        <title>Sequencing the genomes of 1000 actinobacteria strains.</title>
        <authorList>
            <person name="Klenk H.-P."/>
        </authorList>
    </citation>
    <scope>NUCLEOTIDE SEQUENCE [LARGE SCALE GENOMIC DNA]</scope>
    <source>
        <strain evidence="2 3">DSM 44388</strain>
    </source>
</reference>
<evidence type="ECO:0000256" key="1">
    <source>
        <dbReference type="ARBA" id="ARBA00006479"/>
    </source>
</evidence>
<dbReference type="PANTHER" id="PTHR18964">
    <property type="entry name" value="ROK (REPRESSOR, ORF, KINASE) FAMILY"/>
    <property type="match status" value="1"/>
</dbReference>
<organism evidence="2 3">
    <name type="scientific">Kineosporia succinea</name>
    <dbReference type="NCBI Taxonomy" id="84632"/>
    <lineage>
        <taxon>Bacteria</taxon>
        <taxon>Bacillati</taxon>
        <taxon>Actinomycetota</taxon>
        <taxon>Actinomycetes</taxon>
        <taxon>Kineosporiales</taxon>
        <taxon>Kineosporiaceae</taxon>
        <taxon>Kineosporia</taxon>
    </lineage>
</organism>
<dbReference type="GO" id="GO:0016301">
    <property type="term" value="F:kinase activity"/>
    <property type="evidence" value="ECO:0007669"/>
    <property type="project" value="UniProtKB-KW"/>
</dbReference>
<dbReference type="Proteomes" id="UP001235712">
    <property type="component" value="Unassembled WGS sequence"/>
</dbReference>
<dbReference type="InterPro" id="IPR036390">
    <property type="entry name" value="WH_DNA-bd_sf"/>
</dbReference>
<name>A0ABT9PGZ8_9ACTN</name>
<dbReference type="InterPro" id="IPR036388">
    <property type="entry name" value="WH-like_DNA-bd_sf"/>
</dbReference>
<keyword evidence="3" id="KW-1185">Reference proteome</keyword>
<dbReference type="PANTHER" id="PTHR18964:SF149">
    <property type="entry name" value="BIFUNCTIONAL UDP-N-ACETYLGLUCOSAMINE 2-EPIMERASE_N-ACETYLMANNOSAMINE KINASE"/>
    <property type="match status" value="1"/>
</dbReference>
<dbReference type="InterPro" id="IPR043129">
    <property type="entry name" value="ATPase_NBD"/>
</dbReference>
<dbReference type="SUPFAM" id="SSF46785">
    <property type="entry name" value="Winged helix' DNA-binding domain"/>
    <property type="match status" value="1"/>
</dbReference>
<dbReference type="Pfam" id="PF00480">
    <property type="entry name" value="ROK"/>
    <property type="match status" value="1"/>
</dbReference>
<accession>A0ABT9PGZ8</accession>
<gene>
    <name evidence="2" type="ORF">J2S57_006964</name>
</gene>